<protein>
    <submittedName>
        <fullName evidence="1">Uncharacterized protein</fullName>
    </submittedName>
</protein>
<proteinExistence type="predicted"/>
<evidence type="ECO:0000313" key="2">
    <source>
        <dbReference type="Proteomes" id="UP001062846"/>
    </source>
</evidence>
<accession>A0ACC0PXF4</accession>
<sequence length="66" mass="7314">MRPSMNEVVEALKGIQEYKDEEIGKMLPPTPDRDNVELLKSSKEPPSPKSVIGRWVSSSNTTISGE</sequence>
<gene>
    <name evidence="1" type="ORF">RHMOL_Rhmol01G0020900</name>
</gene>
<evidence type="ECO:0000313" key="1">
    <source>
        <dbReference type="EMBL" id="KAI8570266.1"/>
    </source>
</evidence>
<dbReference type="Proteomes" id="UP001062846">
    <property type="component" value="Chromosome 1"/>
</dbReference>
<keyword evidence="2" id="KW-1185">Reference proteome</keyword>
<name>A0ACC0PXF4_RHOML</name>
<dbReference type="EMBL" id="CM046388">
    <property type="protein sequence ID" value="KAI8570266.1"/>
    <property type="molecule type" value="Genomic_DNA"/>
</dbReference>
<comment type="caution">
    <text evidence="1">The sequence shown here is derived from an EMBL/GenBank/DDBJ whole genome shotgun (WGS) entry which is preliminary data.</text>
</comment>
<reference evidence="1" key="1">
    <citation type="submission" date="2022-02" db="EMBL/GenBank/DDBJ databases">
        <title>Plant Genome Project.</title>
        <authorList>
            <person name="Zhang R.-G."/>
        </authorList>
    </citation>
    <scope>NUCLEOTIDE SEQUENCE</scope>
    <source>
        <strain evidence="1">AT1</strain>
    </source>
</reference>
<organism evidence="1 2">
    <name type="scientific">Rhododendron molle</name>
    <name type="common">Chinese azalea</name>
    <name type="synonym">Azalea mollis</name>
    <dbReference type="NCBI Taxonomy" id="49168"/>
    <lineage>
        <taxon>Eukaryota</taxon>
        <taxon>Viridiplantae</taxon>
        <taxon>Streptophyta</taxon>
        <taxon>Embryophyta</taxon>
        <taxon>Tracheophyta</taxon>
        <taxon>Spermatophyta</taxon>
        <taxon>Magnoliopsida</taxon>
        <taxon>eudicotyledons</taxon>
        <taxon>Gunneridae</taxon>
        <taxon>Pentapetalae</taxon>
        <taxon>asterids</taxon>
        <taxon>Ericales</taxon>
        <taxon>Ericaceae</taxon>
        <taxon>Ericoideae</taxon>
        <taxon>Rhodoreae</taxon>
        <taxon>Rhododendron</taxon>
    </lineage>
</organism>